<evidence type="ECO:0000259" key="1">
    <source>
        <dbReference type="Pfam" id="PF03190"/>
    </source>
</evidence>
<keyword evidence="3" id="KW-1185">Reference proteome</keyword>
<dbReference type="PANTHER" id="PTHR42899:SF1">
    <property type="entry name" value="SPERMATOGENESIS-ASSOCIATED PROTEIN 20"/>
    <property type="match status" value="1"/>
</dbReference>
<gene>
    <name evidence="2" type="ORF">EC501_04935</name>
</gene>
<dbReference type="InterPro" id="IPR036249">
    <property type="entry name" value="Thioredoxin-like_sf"/>
</dbReference>
<sequence>MPTNKKANRLIHEKSPYLLQHAYNPVDWFPWGEEAFEKAKREDKPIFLSIGYSTCHWCHVMEKESFEDMEVAELINERFIAIKVDREERPDIDSVYMTVCQLMNGHGGWPLNLFLTPDKVPFYAGTYFPKKSRPRMPGIKEIITKLYTIYKKDKKQIQDVTKQVQTALQQTIQLNTDETVSEIAVENGFRSFLSTFDETFGGFGTAPKFPTPHQHMFLLRYYYYTKDERALNMVVKTLDGLERGGIYDHIGFGFARYSTDEEFLVPHFEKMLYDNALLTIAYTECYQVTKSEDAKKVAKDTIRYVLRDLTSPEGGFYSAEDADSEGEEGKYYVWSYEEILTLLGGQLGTLYCAAYGITEDGNFEGKNIPNLIEVSLPQLAEQNGMNIEELLARLEKARTILFEHRKKRIPPHKDDKIITSWNGLMIAALAKASRVFQEKEYLTKAIKAIDFIESNLFLSGRLMIRYRDGEVKELGVIDDYAYLLWAYIELYEATFDVNYLLKAQRVTNQMIELFWDDEKGGFFFYGKDAEDLLIRQKEVYDSALPSGNSVAALQMLKLARFTGNAHLEDRVNKIFSAFSYSIQNYPMGHTYMLMAFLTTLMKRKEIVILGEISDDQLLFVDELLQEFYPEITYLVNKKTDELASIAPFINNYKRGEDKAWIYICENYSCHKPVKDIQEARNMLHE</sequence>
<feature type="domain" description="Spermatogenesis-associated protein 20-like TRX" evidence="1">
    <location>
        <begin position="8"/>
        <end position="169"/>
    </location>
</feature>
<dbReference type="SUPFAM" id="SSF52833">
    <property type="entry name" value="Thioredoxin-like"/>
    <property type="match status" value="1"/>
</dbReference>
<dbReference type="Gene3D" id="3.40.30.10">
    <property type="entry name" value="Glutaredoxin"/>
    <property type="match status" value="1"/>
</dbReference>
<dbReference type="PIRSF" id="PIRSF006402">
    <property type="entry name" value="UCP006402_thioredoxin"/>
    <property type="match status" value="1"/>
</dbReference>
<evidence type="ECO:0000313" key="3">
    <source>
        <dbReference type="Proteomes" id="UP000279909"/>
    </source>
</evidence>
<evidence type="ECO:0000313" key="2">
    <source>
        <dbReference type="EMBL" id="RND00355.1"/>
    </source>
</evidence>
<dbReference type="RefSeq" id="WP_122971189.1">
    <property type="nucleotide sequence ID" value="NZ_RHLQ01000008.1"/>
</dbReference>
<dbReference type="InterPro" id="IPR012341">
    <property type="entry name" value="6hp_glycosidase-like_sf"/>
</dbReference>
<proteinExistence type="predicted"/>
<dbReference type="OrthoDB" id="9762614at2"/>
<dbReference type="EMBL" id="RHLQ01000008">
    <property type="protein sequence ID" value="RND00355.1"/>
    <property type="molecule type" value="Genomic_DNA"/>
</dbReference>
<dbReference type="InterPro" id="IPR008928">
    <property type="entry name" value="6-hairpin_glycosidase_sf"/>
</dbReference>
<comment type="caution">
    <text evidence="2">The sequence shown here is derived from an EMBL/GenBank/DDBJ whole genome shotgun (WGS) entry which is preliminary data.</text>
</comment>
<dbReference type="Pfam" id="PF03190">
    <property type="entry name" value="Thioredox_DsbH"/>
    <property type="match status" value="1"/>
</dbReference>
<accession>A0A3M8HDM2</accession>
<dbReference type="CDD" id="cd02955">
    <property type="entry name" value="SSP411"/>
    <property type="match status" value="1"/>
</dbReference>
<organism evidence="2 3">
    <name type="scientific">Lysinibacillus halotolerans</name>
    <dbReference type="NCBI Taxonomy" id="1368476"/>
    <lineage>
        <taxon>Bacteria</taxon>
        <taxon>Bacillati</taxon>
        <taxon>Bacillota</taxon>
        <taxon>Bacilli</taxon>
        <taxon>Bacillales</taxon>
        <taxon>Bacillaceae</taxon>
        <taxon>Lysinibacillus</taxon>
    </lineage>
</organism>
<protein>
    <submittedName>
        <fullName evidence="2">Thioredoxin domain-containing protein</fullName>
    </submittedName>
</protein>
<dbReference type="InterPro" id="IPR024705">
    <property type="entry name" value="Ssp411"/>
</dbReference>
<dbReference type="Proteomes" id="UP000279909">
    <property type="component" value="Unassembled WGS sequence"/>
</dbReference>
<dbReference type="GO" id="GO:0005975">
    <property type="term" value="P:carbohydrate metabolic process"/>
    <property type="evidence" value="ECO:0007669"/>
    <property type="project" value="InterPro"/>
</dbReference>
<dbReference type="SUPFAM" id="SSF48208">
    <property type="entry name" value="Six-hairpin glycosidases"/>
    <property type="match status" value="1"/>
</dbReference>
<dbReference type="PANTHER" id="PTHR42899">
    <property type="entry name" value="SPERMATOGENESIS-ASSOCIATED PROTEIN 20"/>
    <property type="match status" value="1"/>
</dbReference>
<dbReference type="AlphaFoldDB" id="A0A3M8HDM2"/>
<name>A0A3M8HDM2_9BACI</name>
<dbReference type="Gene3D" id="1.50.10.10">
    <property type="match status" value="2"/>
</dbReference>
<dbReference type="InterPro" id="IPR004879">
    <property type="entry name" value="Ssp411-like_TRX"/>
</dbReference>
<reference evidence="2 3" key="1">
    <citation type="journal article" date="2014" name="Int. J. Syst. Evol. Microbiol.">
        <title>Lysinibacillus halotolerans sp. nov., isolated from saline-alkaline soil.</title>
        <authorList>
            <person name="Kong D."/>
            <person name="Wang Y."/>
            <person name="Zhao B."/>
            <person name="Li Y."/>
            <person name="Song J."/>
            <person name="Zhai Y."/>
            <person name="Zhang C."/>
            <person name="Wang H."/>
            <person name="Chen X."/>
            <person name="Zhao B."/>
            <person name="Ruan Z."/>
        </authorList>
    </citation>
    <scope>NUCLEOTIDE SEQUENCE [LARGE SCALE GENOMIC DNA]</scope>
    <source>
        <strain evidence="2 3">MCCC 1A12703</strain>
    </source>
</reference>